<feature type="region of interest" description="Disordered" evidence="1">
    <location>
        <begin position="804"/>
        <end position="1038"/>
    </location>
</feature>
<name>A0ABQ8JY34_9APHY</name>
<feature type="region of interest" description="Disordered" evidence="1">
    <location>
        <begin position="1"/>
        <end position="32"/>
    </location>
</feature>
<proteinExistence type="predicted"/>
<feature type="compositionally biased region" description="Gly residues" evidence="1">
    <location>
        <begin position="1122"/>
        <end position="1131"/>
    </location>
</feature>
<feature type="compositionally biased region" description="Low complexity" evidence="1">
    <location>
        <begin position="287"/>
        <end position="308"/>
    </location>
</feature>
<feature type="compositionally biased region" description="Low complexity" evidence="1">
    <location>
        <begin position="909"/>
        <end position="928"/>
    </location>
</feature>
<feature type="compositionally biased region" description="Low complexity" evidence="1">
    <location>
        <begin position="816"/>
        <end position="833"/>
    </location>
</feature>
<feature type="compositionally biased region" description="Acidic residues" evidence="1">
    <location>
        <begin position="405"/>
        <end position="418"/>
    </location>
</feature>
<accession>A0ABQ8JY34</accession>
<feature type="region of interest" description="Disordered" evidence="1">
    <location>
        <begin position="727"/>
        <end position="767"/>
    </location>
</feature>
<feature type="compositionally biased region" description="Low complexity" evidence="1">
    <location>
        <begin position="582"/>
        <end position="607"/>
    </location>
</feature>
<evidence type="ECO:0000313" key="3">
    <source>
        <dbReference type="Proteomes" id="UP000814176"/>
    </source>
</evidence>
<feature type="region of interest" description="Disordered" evidence="1">
    <location>
        <begin position="52"/>
        <end position="103"/>
    </location>
</feature>
<feature type="compositionally biased region" description="Polar residues" evidence="1">
    <location>
        <begin position="206"/>
        <end position="220"/>
    </location>
</feature>
<dbReference type="GeneID" id="71999330"/>
<gene>
    <name evidence="2" type="ORF">C8Q71DRAFT_446128</name>
</gene>
<feature type="compositionally biased region" description="Basic residues" evidence="1">
    <location>
        <begin position="14"/>
        <end position="23"/>
    </location>
</feature>
<evidence type="ECO:0000256" key="1">
    <source>
        <dbReference type="SAM" id="MobiDB-lite"/>
    </source>
</evidence>
<feature type="compositionally biased region" description="Gly residues" evidence="1">
    <location>
        <begin position="1147"/>
        <end position="1157"/>
    </location>
</feature>
<protein>
    <recommendedName>
        <fullName evidence="4">Nuclear pore complex protein Nup214</fullName>
    </recommendedName>
</protein>
<reference evidence="2 3" key="1">
    <citation type="journal article" date="2021" name="Environ. Microbiol.">
        <title>Gene family expansions and transcriptome signatures uncover fungal adaptations to wood decay.</title>
        <authorList>
            <person name="Hage H."/>
            <person name="Miyauchi S."/>
            <person name="Viragh M."/>
            <person name="Drula E."/>
            <person name="Min B."/>
            <person name="Chaduli D."/>
            <person name="Navarro D."/>
            <person name="Favel A."/>
            <person name="Norest M."/>
            <person name="Lesage-Meessen L."/>
            <person name="Balint B."/>
            <person name="Merenyi Z."/>
            <person name="de Eugenio L."/>
            <person name="Morin E."/>
            <person name="Martinez A.T."/>
            <person name="Baldrian P."/>
            <person name="Stursova M."/>
            <person name="Martinez M.J."/>
            <person name="Novotny C."/>
            <person name="Magnuson J.K."/>
            <person name="Spatafora J.W."/>
            <person name="Maurice S."/>
            <person name="Pangilinan J."/>
            <person name="Andreopoulos W."/>
            <person name="LaButti K."/>
            <person name="Hundley H."/>
            <person name="Na H."/>
            <person name="Kuo A."/>
            <person name="Barry K."/>
            <person name="Lipzen A."/>
            <person name="Henrissat B."/>
            <person name="Riley R."/>
            <person name="Ahrendt S."/>
            <person name="Nagy L.G."/>
            <person name="Grigoriev I.V."/>
            <person name="Martin F."/>
            <person name="Rosso M.N."/>
        </authorList>
    </citation>
    <scope>NUCLEOTIDE SEQUENCE [LARGE SCALE GENOMIC DNA]</scope>
    <source>
        <strain evidence="2 3">CIRM-BRFM 1785</strain>
    </source>
</reference>
<feature type="compositionally biased region" description="Polar residues" evidence="1">
    <location>
        <begin position="743"/>
        <end position="767"/>
    </location>
</feature>
<feature type="compositionally biased region" description="Polar residues" evidence="1">
    <location>
        <begin position="1233"/>
        <end position="1242"/>
    </location>
</feature>
<dbReference type="Proteomes" id="UP000814176">
    <property type="component" value="Unassembled WGS sequence"/>
</dbReference>
<feature type="compositionally biased region" description="Polar residues" evidence="1">
    <location>
        <begin position="545"/>
        <end position="561"/>
    </location>
</feature>
<feature type="compositionally biased region" description="Low complexity" evidence="1">
    <location>
        <begin position="939"/>
        <end position="995"/>
    </location>
</feature>
<comment type="caution">
    <text evidence="2">The sequence shown here is derived from an EMBL/GenBank/DDBJ whole genome shotgun (WGS) entry which is preliminary data.</text>
</comment>
<evidence type="ECO:0000313" key="2">
    <source>
        <dbReference type="EMBL" id="KAH9829167.1"/>
    </source>
</evidence>
<feature type="compositionally biased region" description="Low complexity" evidence="1">
    <location>
        <begin position="1092"/>
        <end position="1121"/>
    </location>
</feature>
<dbReference type="RefSeq" id="XP_047772669.1">
    <property type="nucleotide sequence ID" value="XM_047918598.1"/>
</dbReference>
<feature type="region of interest" description="Disordered" evidence="1">
    <location>
        <begin position="359"/>
        <end position="713"/>
    </location>
</feature>
<feature type="compositionally biased region" description="Basic and acidic residues" evidence="1">
    <location>
        <begin position="66"/>
        <end position="97"/>
    </location>
</feature>
<feature type="region of interest" description="Disordered" evidence="1">
    <location>
        <begin position="206"/>
        <end position="256"/>
    </location>
</feature>
<dbReference type="EMBL" id="JADCUA010000042">
    <property type="protein sequence ID" value="KAH9829167.1"/>
    <property type="molecule type" value="Genomic_DNA"/>
</dbReference>
<evidence type="ECO:0008006" key="4">
    <source>
        <dbReference type="Google" id="ProtNLM"/>
    </source>
</evidence>
<feature type="compositionally biased region" description="Low complexity" evidence="1">
    <location>
        <begin position="1304"/>
        <end position="1314"/>
    </location>
</feature>
<feature type="compositionally biased region" description="Low complexity" evidence="1">
    <location>
        <begin position="666"/>
        <end position="694"/>
    </location>
</feature>
<feature type="region of interest" description="Disordered" evidence="1">
    <location>
        <begin position="274"/>
        <end position="315"/>
    </location>
</feature>
<keyword evidence="3" id="KW-1185">Reference proteome</keyword>
<feature type="compositionally biased region" description="Basic residues" evidence="1">
    <location>
        <begin position="1316"/>
        <end position="1328"/>
    </location>
</feature>
<feature type="region of interest" description="Disordered" evidence="1">
    <location>
        <begin position="1072"/>
        <end position="1328"/>
    </location>
</feature>
<feature type="compositionally biased region" description="Polar residues" evidence="1">
    <location>
        <begin position="1250"/>
        <end position="1270"/>
    </location>
</feature>
<sequence length="1328" mass="134918">MLPGTPSRTANRRDVRRRGRRSPAARSTSLLGSLKSFIATPLSWFTSSEDLTEDFEDTPGKRRRNHEVADRDVREHEEGDSRAKRQRVHSPEPEPQQRHHLQNVQPTAGYLDVPQELIANHNVPPRLSMGHTRSSSLVAIPPRQPAVRVDRHSLSPLAGPSYAQPVSMLRTMSMDPPTGYRPRALSRDVSMDAASVAMTPSRTPFQVRSRASMTPQQSGQVFGPSVLRRDRETSEPPPIETLGSKPVFVKAPPQSQSQQMLAMEPTLTLGSLAEAQPRTRRMSPFGDVSQSRSSLGQSSSMLMSRSGSLDGGRSRVENPAQKALEDLDVYKTPLLPTRLRGSPGIPDMFKTKKMPIPVLMAGEHDKKKRLGSAEKEEPGAKPYAGKGGMKKLLMRRKQEEREERENDQESAMEDEQDEGPSKVAQQKAPESRDVPHLSRLTVPEFPPAPEAGRPSSLRVGRNKITRSHAPSAQLGKNRFSAFDEEDADDAMLTSEDGHGQAEAPKPPSLFQAPAGFSFSKDTAPIKLDASTSKEPPIASLPFSFSKPSSDSLQASTASAPSVPQVPKDVGQHPNVPPSGFSQVPTGAAGPAPPATATAPATPVLQLTPPTPGPTTTPAQTSSTVSAGEKAGAEKAPAGIPNFFANSAMLSKPAPPITLPAGMSLFGSSPSTATTTAPAGTTAAAPSTAAPTATSEAKSAEQKEAPKSSPFGFGFGAASTDVGARAAGSATGLLPSPFGATELPSGTASTSAQKASSEASVPSTSGVAASTSIFGAAPAKSAEQPGSSGTSFIFGAPAKAVQQPSALFGSAPPKPAEPASTTAAAASTTTTSSAFGFGAPAKPAEKPATSTPFNFGAPAKSAEASMPSLLGPPANIEKPAVLTFGQPKEQQAKAPEATSTPALERPNPSPFGGSSTSFGGFGGTASTSTEPAKSSFPFGQPTAASQPAATPAVQAPKPLFGGSSGSFSFGAPPQTSAAPAEPAAPAKSPFSFGSSPATPPATSTDKPAFTFGPASGTSSAPQPSMIFGGPTSGSHGADVSSKPFAFGVAAAAPARPTTPPRVEQEVNMDESPVRGAGMEMNGHGGAKEPLKLTTGFSFGSTSGSSPFGQSAQAPSSGPFAFGGSSGGPGIFGGAKTENKQETKPSSGFGFGQPSGSGFFGQKPADVPAPSASPGAFGGSNGFGQSSAPPSASAPFGFGPSTSGGSTGGFGQAGATSTTPSPSTFGSSAPFSFGVTPTSTTAPSNPFGFGSQPASPATANPGLPSSSGTSSHFQFGQPAQAPAPSPASPFGGTSALPPGGAVFNVGAASAPAPAGARPVKRLPTRRGGKR</sequence>
<feature type="compositionally biased region" description="Low complexity" evidence="1">
    <location>
        <begin position="615"/>
        <end position="638"/>
    </location>
</feature>
<feature type="compositionally biased region" description="Low complexity" evidence="1">
    <location>
        <begin position="1211"/>
        <end position="1232"/>
    </location>
</feature>
<organism evidence="2 3">
    <name type="scientific">Rhodofomes roseus</name>
    <dbReference type="NCBI Taxonomy" id="34475"/>
    <lineage>
        <taxon>Eukaryota</taxon>
        <taxon>Fungi</taxon>
        <taxon>Dikarya</taxon>
        <taxon>Basidiomycota</taxon>
        <taxon>Agaricomycotina</taxon>
        <taxon>Agaricomycetes</taxon>
        <taxon>Polyporales</taxon>
        <taxon>Rhodofomes</taxon>
    </lineage>
</organism>
<feature type="compositionally biased region" description="Low complexity" evidence="1">
    <location>
        <begin position="1181"/>
        <end position="1202"/>
    </location>
</feature>